<dbReference type="GO" id="GO:0016616">
    <property type="term" value="F:oxidoreductase activity, acting on the CH-OH group of donors, NAD or NADP as acceptor"/>
    <property type="evidence" value="ECO:0007669"/>
    <property type="project" value="UniProtKB-ARBA"/>
</dbReference>
<organism evidence="5 6">
    <name type="scientific">Ancylostoma duodenale</name>
    <dbReference type="NCBI Taxonomy" id="51022"/>
    <lineage>
        <taxon>Eukaryota</taxon>
        <taxon>Metazoa</taxon>
        <taxon>Ecdysozoa</taxon>
        <taxon>Nematoda</taxon>
        <taxon>Chromadorea</taxon>
        <taxon>Rhabditida</taxon>
        <taxon>Rhabditina</taxon>
        <taxon>Rhabditomorpha</taxon>
        <taxon>Strongyloidea</taxon>
        <taxon>Ancylostomatidae</taxon>
        <taxon>Ancylostomatinae</taxon>
        <taxon>Ancylostoma</taxon>
    </lineage>
</organism>
<feature type="domain" description="NADP-dependent oxidoreductase" evidence="4">
    <location>
        <begin position="108"/>
        <end position="366"/>
    </location>
</feature>
<proteinExistence type="inferred from homology"/>
<dbReference type="PANTHER" id="PTHR43827">
    <property type="entry name" value="2,5-DIKETO-D-GLUCONIC ACID REDUCTASE"/>
    <property type="match status" value="1"/>
</dbReference>
<dbReference type="PRINTS" id="PR00069">
    <property type="entry name" value="ALDKETRDTASE"/>
</dbReference>
<dbReference type="Pfam" id="PF00248">
    <property type="entry name" value="Aldo_ket_red"/>
    <property type="match status" value="1"/>
</dbReference>
<dbReference type="Gene3D" id="3.20.20.100">
    <property type="entry name" value="NADP-dependent oxidoreductase domain"/>
    <property type="match status" value="3"/>
</dbReference>
<keyword evidence="3" id="KW-0560">Oxidoreductase</keyword>
<dbReference type="EMBL" id="KN728687">
    <property type="protein sequence ID" value="KIH63394.1"/>
    <property type="molecule type" value="Genomic_DNA"/>
</dbReference>
<evidence type="ECO:0000256" key="1">
    <source>
        <dbReference type="ARBA" id="ARBA00007905"/>
    </source>
</evidence>
<dbReference type="PANTHER" id="PTHR43827:SF3">
    <property type="entry name" value="NADP-DEPENDENT OXIDOREDUCTASE DOMAIN-CONTAINING PROTEIN"/>
    <property type="match status" value="1"/>
</dbReference>
<keyword evidence="2" id="KW-0521">NADP</keyword>
<accession>A0A0C2GWH8</accession>
<dbReference type="InterPro" id="IPR020471">
    <property type="entry name" value="AKR"/>
</dbReference>
<gene>
    <name evidence="5" type="ORF">ANCDUO_06302</name>
</gene>
<dbReference type="InterPro" id="IPR018170">
    <property type="entry name" value="Aldo/ket_reductase_CS"/>
</dbReference>
<dbReference type="PROSITE" id="PS00062">
    <property type="entry name" value="ALDOKETO_REDUCTASE_2"/>
    <property type="match status" value="1"/>
</dbReference>
<sequence>MMPCANQVEYHPHFTRDELKEYCKKEGIFFQAFSSLARYKPELIEDSAVVAMAKKHNTSVPVSIRKAPRSISCNFLWKTFLSVMSCAFQSVKGGAAKLNTGFYIPLVGLGTYKITGDQVKPAVDAALSCGYRMFDTAKYYVNEPELGAALEELLPKYSLKRADIFLTTKFFPDPNDPAAAARKLVMESLERLKTNYIDMVLIHYPKSSELDEKDERNPLHRKLTYIELEKLKDEGLIRSVGVSNYESRHIEEIKDYGKLMPCTNQVEYHPHFTRDELKEYCKKEGIFFQAFSSLARHQPELIEDPAVVALAKKHSTSVPLVLLSWALSQGVGIVPKSATPQRIIDNLEVTNLTLDEDEIESLHKLNRDQHYIRCYGLLVLYVYNHVTSCNSHNSYLDLVLIHFPKTKESPVDDPNNATHRKNTYLALEKLKVFSFHASKTSLALWQRPSFLQIILLSWALSQGVGIIPKSAQPSRIVENMKTTDIKLEGDEVSLLRNLNKDKNYVRCEGWLVL</sequence>
<dbReference type="InterPro" id="IPR036812">
    <property type="entry name" value="NAD(P)_OxRdtase_dom_sf"/>
</dbReference>
<name>A0A0C2GWH8_9BILA</name>
<dbReference type="FunFam" id="3.20.20.100:FF:000002">
    <property type="entry name" value="2,5-diketo-D-gluconic acid reductase A"/>
    <property type="match status" value="1"/>
</dbReference>
<dbReference type="OrthoDB" id="416253at2759"/>
<dbReference type="InterPro" id="IPR023210">
    <property type="entry name" value="NADP_OxRdtase_dom"/>
</dbReference>
<reference evidence="5 6" key="1">
    <citation type="submission" date="2013-12" db="EMBL/GenBank/DDBJ databases">
        <title>Draft genome of the parsitic nematode Ancylostoma duodenale.</title>
        <authorList>
            <person name="Mitreva M."/>
        </authorList>
    </citation>
    <scope>NUCLEOTIDE SEQUENCE [LARGE SCALE GENOMIC DNA]</scope>
    <source>
        <strain evidence="5 6">Zhejiang</strain>
    </source>
</reference>
<keyword evidence="6" id="KW-1185">Reference proteome</keyword>
<evidence type="ECO:0000259" key="4">
    <source>
        <dbReference type="Pfam" id="PF00248"/>
    </source>
</evidence>
<evidence type="ECO:0000313" key="5">
    <source>
        <dbReference type="EMBL" id="KIH63394.1"/>
    </source>
</evidence>
<dbReference type="Proteomes" id="UP000054047">
    <property type="component" value="Unassembled WGS sequence"/>
</dbReference>
<evidence type="ECO:0000313" key="6">
    <source>
        <dbReference type="Proteomes" id="UP000054047"/>
    </source>
</evidence>
<dbReference type="AlphaFoldDB" id="A0A0C2GWH8"/>
<comment type="similarity">
    <text evidence="1">Belongs to the aldo/keto reductase family.</text>
</comment>
<evidence type="ECO:0000256" key="2">
    <source>
        <dbReference type="ARBA" id="ARBA00022857"/>
    </source>
</evidence>
<dbReference type="SUPFAM" id="SSF51430">
    <property type="entry name" value="NAD(P)-linked oxidoreductase"/>
    <property type="match status" value="3"/>
</dbReference>
<evidence type="ECO:0000256" key="3">
    <source>
        <dbReference type="ARBA" id="ARBA00023002"/>
    </source>
</evidence>
<protein>
    <submittedName>
        <fullName evidence="5">Glyoxal reductase domain protein</fullName>
    </submittedName>
</protein>